<reference evidence="5 6" key="1">
    <citation type="journal article" date="2011" name="Genome Biol.">
        <title>Comparative genome sequence analysis underscores mycoparasitism as the ancestral life style of Trichoderma.</title>
        <authorList>
            <person name="Kubicek C.P."/>
            <person name="Herrera-Estrella A."/>
            <person name="Seidl-Seiboth V."/>
            <person name="Martinez D.A."/>
            <person name="Druzhinina I.S."/>
            <person name="Thon M."/>
            <person name="Zeilinger S."/>
            <person name="Casas-Flores S."/>
            <person name="Horwitz B.A."/>
            <person name="Mukherjee P.K."/>
            <person name="Mukherjee M."/>
            <person name="Kredics L."/>
            <person name="Alcaraz L.D."/>
            <person name="Aerts A."/>
            <person name="Antal Z."/>
            <person name="Atanasova L."/>
            <person name="Cervantes-Badillo M.G."/>
            <person name="Challacombe J."/>
            <person name="Chertkov O."/>
            <person name="McCluskey K."/>
            <person name="Coulpier F."/>
            <person name="Deshpande N."/>
            <person name="von Doehren H."/>
            <person name="Ebbole D.J."/>
            <person name="Esquivel-Naranjo E.U."/>
            <person name="Fekete E."/>
            <person name="Flipphi M."/>
            <person name="Glaser F."/>
            <person name="Gomez-Rodriguez E.Y."/>
            <person name="Gruber S."/>
            <person name="Han C."/>
            <person name="Henrissat B."/>
            <person name="Hermosa R."/>
            <person name="Hernandez-Onate M."/>
            <person name="Karaffa L."/>
            <person name="Kosti I."/>
            <person name="Le Crom S."/>
            <person name="Lindquist E."/>
            <person name="Lucas S."/>
            <person name="Luebeck M."/>
            <person name="Luebeck P.S."/>
            <person name="Margeot A."/>
            <person name="Metz B."/>
            <person name="Misra M."/>
            <person name="Nevalainen H."/>
            <person name="Omann M."/>
            <person name="Packer N."/>
            <person name="Perrone G."/>
            <person name="Uresti-Rivera E.E."/>
            <person name="Salamov A."/>
            <person name="Schmoll M."/>
            <person name="Seiboth B."/>
            <person name="Shapiro H."/>
            <person name="Sukno S."/>
            <person name="Tamayo-Ramos J.A."/>
            <person name="Tisch D."/>
            <person name="Wiest A."/>
            <person name="Wilkinson H.H."/>
            <person name="Zhang M."/>
            <person name="Coutinho P.M."/>
            <person name="Kenerley C.M."/>
            <person name="Monte E."/>
            <person name="Baker S.E."/>
            <person name="Grigoriev I.V."/>
        </authorList>
    </citation>
    <scope>NUCLEOTIDE SEQUENCE [LARGE SCALE GENOMIC DNA]</scope>
    <source>
        <strain evidence="6">Gv29-8 / FGSC 10586</strain>
    </source>
</reference>
<feature type="non-terminal residue" evidence="5">
    <location>
        <position position="2359"/>
    </location>
</feature>
<dbReference type="EMBL" id="ABDF02000056">
    <property type="protein sequence ID" value="EHK21911.1"/>
    <property type="molecule type" value="Genomic_DNA"/>
</dbReference>
<feature type="domain" description="ABC toxin N-terminal" evidence="4">
    <location>
        <begin position="956"/>
        <end position="1074"/>
    </location>
</feature>
<dbReference type="Pfam" id="PF18413">
    <property type="entry name" value="Neuraminidase"/>
    <property type="match status" value="1"/>
</dbReference>
<dbReference type="RefSeq" id="XP_013956104.1">
    <property type="nucleotide sequence ID" value="XM_014100629.1"/>
</dbReference>
<keyword evidence="6" id="KW-1185">Reference proteome</keyword>
<evidence type="ECO:0000259" key="4">
    <source>
        <dbReference type="Pfam" id="PF20220"/>
    </source>
</evidence>
<dbReference type="PROSITE" id="PS00018">
    <property type="entry name" value="EF_HAND_1"/>
    <property type="match status" value="1"/>
</dbReference>
<organism evidence="5 6">
    <name type="scientific">Hypocrea virens (strain Gv29-8 / FGSC 10586)</name>
    <name type="common">Gliocladium virens</name>
    <name type="synonym">Trichoderma virens</name>
    <dbReference type="NCBI Taxonomy" id="413071"/>
    <lineage>
        <taxon>Eukaryota</taxon>
        <taxon>Fungi</taxon>
        <taxon>Dikarya</taxon>
        <taxon>Ascomycota</taxon>
        <taxon>Pezizomycotina</taxon>
        <taxon>Sordariomycetes</taxon>
        <taxon>Hypocreomycetidae</taxon>
        <taxon>Hypocreales</taxon>
        <taxon>Hypocreaceae</taxon>
        <taxon>Trichoderma</taxon>
    </lineage>
</organism>
<dbReference type="OrthoDB" id="4890633at2759"/>
<sequence length="2359" mass="262823">SLLRLHALVTDAEDLPALLDAGFTSARSIALTSQSDFTSRLSSSALSNTKLAAIHREAQRIDTRNDAIWADIVRSRREIPVLAVTGIKSGKDYPETDDVQVNLDTLFRDLDSVTADESTSVLGPASYLVDLMQLLRSASIGTCEKGWEVKDAKTMLDIFLHRRPDVAEIQLSKVEVGTAVTYQEMVVEVMENYLEKELGVDEGGMYTAVAERVAPMVVFPYNNAMGITRAALHGLEYSRYELLRRFQTDGDLVHRAFPSLPTSKKGDYLAAAHATHERRLAAEALSLQPLDFEAITQEGIYTRDFVTFLQQQHSDLASKTYDQVVGLSLAGEYWGYEADNQKMINPASTMSLRLIKAQLLPRSDLTPLELNMILKTRYLSNRLVVTLEKTVTETVDDKPVTEQKFSDELEDMRLQESPMIGRSDEAARISRRTSLDLQSFIRLRNILGWSIETTDAAIAALAHREVIYPSDTTQHHVLDGDFIRRLAAAQQLSIKTSIPVVELFPFWGLMYAQFPNSLYARLFLRSGLVKLYPSLALVDGDGQTDATFGKNMGAVLRALGMTQDEQVVFMGIIGFDSNTVWTLDGIARLYSHQRLCKILRLPVKRYADWWRVVCKKGGVDPFIDPQSALKVLDLWLDLPEGIESSQQALDLIISLEEEEGGKLDEHDLSAVAGIVGGYTFITDSDKGKAAINGQDCHFTPIPGPDVKRLTTPQHLRQGDVVLVEWTDGLQLEHLSYSTSIGEVSLKDSLICPIELAGLVCLTLGHLGRCMGVAKMLSLEPAEVGFHLGRGIDFSRLGVSQLLQLRSFINIRTQFSTSGVATLIAYVQYLERLSGGSKTDTIDKLVAETKRLTSLDASDISAFFTTRWPTATVKDLAKTFLDGDLYPLQQLTEACSLSKDLGVPITILHSWAQLPWDPKKAEDFEFAEELKTALSSSSASSTSGGALARAKEVVLTRQQRVLQEYIIRLPVFVNRGIINIDDLSADFLMDLQMGPPMETSRIGQAIASAQFFIQRSLLGLEKVYGVSTTGVDQSLWAWMCKFTLWQANRKVFLYPENWVDPSLRDDKTHAFEELESKMLQASLDRDTISQLLRDYVYAIHEVADLEVLSYLWESTKDYRGRYHFFGRSRAAPFVFYYRQLVVTGTNTMLMSWNWLPWSKMEVDIQTHEVDADQKPLAHPGSYLLPALFKNRLFLFIPQIARQAKKGKDQTKSLADQAKDVNGPSKAEEFWEIKMAWVEMRNGKWSPKYITATGIHVGVASGESALPSISSFRFRLETTNGGLSLAIHVDRWKVSGSGGVFQILGRFEMQGLRLRLIDGIAGSTVGTYIDTEMEFGRITHSSSTNSISTLKTQVEAYKLGIDANQYSLLAVPSPKTMTETYALSWLLTNNVSQYPGVLGLVVERTTPTQASLFFGSPRMTLEGKIDTSNKTTISTSTMTHDSALYLVEEIADTEGYHAIFDALEHLPKDMENRSFGFQNRKYRELAMPASIYNWEMGFHVVSLLMERLLATQQFDLAIEISRLVFDPSRDDAKPDNAAAIAAVTPQPLSNLDRSWRFAPFKSADLRLGGSVRQIIQNLKPLPAESLEVQDWKANPFSPHAVARKRPAVYMKRFVMKCIEILIASGDQYFRQPSLEAIPMATQRYTEALTLFGPAPATIVSPTRPVTKRYDDIKSLVTDFATATVDMELEFPHFINTLVRGNAPPAETRDGTLGFVRSPYFGIPANPAIQALRDIIDGRLYNIRHGLDIDGNPRRLPLFDPPLDPGQLIAARAGGASLASLAGGRTEGPMPNCRARFLLQKAQDLCAELRSLSESYLSIKERRDAEAMARLRARQETGVLSLLNDVRQHQVLEATSALETLAETRKSHILRLTYFLALIGESADIVPSSDADWVDLDFGIRQPNNDELRMSAEEYLESTSMESAVYTNKIATGIEQNAGLLMALPSLTIQAEPMGIGISTQMDASIIAKALLVGAGVIRAAAQASTDMASRAARKGQLVRQLQERRMQANLAGHDIKIVDKQVENQQKRVDVAKAELRAQKQQAVDAAEMEEFLRTKYSSDKLYSWLEAETRKLAYQSYLAALDMARTAERALQWEYGPRAQPSFLSSAYWDESRDGLLAAQELSAALHRVDKFQMQGTPHDYELTKTISLRQVAPLALLNLRTTRTAEFEIPEVLLDLDFPGHYCRRIQSVAVSIPSIVGPYTGVNCSLRLLEHRYRLKAGVSPSTGSYYNQDIAGDERFHTDSVPITSVALSSCTHDTGIFELNFGGERYAPFEGAGVISRWKLELPSPFRQFDYNSIGDVLFTVKFTSLEGGATWKNQATQAARDFRSQIDESLGNEGAFLFVDLAADFSNEWRGFVSR</sequence>
<feature type="non-terminal residue" evidence="5">
    <location>
        <position position="1"/>
    </location>
</feature>
<name>G9MUG7_HYPVG</name>
<accession>G9MUG7</accession>
<dbReference type="Pfam" id="PF20220">
    <property type="entry name" value="ABC_toxin_N"/>
    <property type="match status" value="1"/>
</dbReference>
<dbReference type="HOGENOM" id="CLU_000189_0_0_1"/>
<dbReference type="InParanoid" id="G9MUG7"/>
<feature type="domain" description="Tc toxin complex TcA C-terminal TcB-binding" evidence="2">
    <location>
        <begin position="2018"/>
        <end position="2308"/>
    </location>
</feature>
<dbReference type="GeneID" id="25787549"/>
<gene>
    <name evidence="5" type="ORF">TRIVIDRAFT_132117</name>
</gene>
<protein>
    <submittedName>
        <fullName evidence="5">Uncharacterized protein</fullName>
    </submittedName>
</protein>
<dbReference type="Proteomes" id="UP000007115">
    <property type="component" value="Unassembled WGS sequence"/>
</dbReference>
<proteinExistence type="predicted"/>
<comment type="caution">
    <text evidence="5">The sequence shown here is derived from an EMBL/GenBank/DDBJ whole genome shotgun (WGS) entry which is preliminary data.</text>
</comment>
<feature type="coiled-coil region" evidence="1">
    <location>
        <begin position="2013"/>
        <end position="2040"/>
    </location>
</feature>
<dbReference type="InterPro" id="IPR040840">
    <property type="entry name" value="TcA_TcB_BD"/>
</dbReference>
<feature type="domain" description="Neuraminidase-like" evidence="3">
    <location>
        <begin position="1104"/>
        <end position="1255"/>
    </location>
</feature>
<dbReference type="Pfam" id="PF18276">
    <property type="entry name" value="TcA_TcB_BD"/>
    <property type="match status" value="1"/>
</dbReference>
<evidence type="ECO:0000259" key="3">
    <source>
        <dbReference type="Pfam" id="PF18413"/>
    </source>
</evidence>
<dbReference type="VEuPathDB" id="FungiDB:TRIVIDRAFT_132117"/>
<evidence type="ECO:0000259" key="2">
    <source>
        <dbReference type="Pfam" id="PF18276"/>
    </source>
</evidence>
<dbReference type="InterPro" id="IPR046839">
    <property type="entry name" value="ABC_toxin_N"/>
</dbReference>
<dbReference type="STRING" id="413071.G9MUG7"/>
<keyword evidence="1" id="KW-0175">Coiled coil</keyword>
<dbReference type="InterPro" id="IPR041079">
    <property type="entry name" value="Neuraminidase-like"/>
</dbReference>
<evidence type="ECO:0000313" key="5">
    <source>
        <dbReference type="EMBL" id="EHK21911.1"/>
    </source>
</evidence>
<evidence type="ECO:0000256" key="1">
    <source>
        <dbReference type="SAM" id="Coils"/>
    </source>
</evidence>
<dbReference type="InterPro" id="IPR018247">
    <property type="entry name" value="EF_Hand_1_Ca_BS"/>
</dbReference>
<dbReference type="eggNOG" id="ENOG502RX9A">
    <property type="taxonomic scope" value="Eukaryota"/>
</dbReference>
<evidence type="ECO:0000313" key="6">
    <source>
        <dbReference type="Proteomes" id="UP000007115"/>
    </source>
</evidence>